<dbReference type="InterPro" id="IPR007361">
    <property type="entry name" value="DUF427"/>
</dbReference>
<feature type="region of interest" description="Disordered" evidence="1">
    <location>
        <begin position="1"/>
        <end position="31"/>
    </location>
</feature>
<gene>
    <name evidence="3" type="ORF">GCM10022204_10570</name>
</gene>
<dbReference type="Proteomes" id="UP001500051">
    <property type="component" value="Unassembled WGS sequence"/>
</dbReference>
<dbReference type="RefSeq" id="WP_344811217.1">
    <property type="nucleotide sequence ID" value="NZ_BAAAYX010000002.1"/>
</dbReference>
<dbReference type="Gene3D" id="2.170.150.40">
    <property type="entry name" value="Domain of unknown function (DUF427)"/>
    <property type="match status" value="1"/>
</dbReference>
<evidence type="ECO:0000256" key="1">
    <source>
        <dbReference type="SAM" id="MobiDB-lite"/>
    </source>
</evidence>
<reference evidence="4" key="1">
    <citation type="journal article" date="2019" name="Int. J. Syst. Evol. Microbiol.">
        <title>The Global Catalogue of Microorganisms (GCM) 10K type strain sequencing project: providing services to taxonomists for standard genome sequencing and annotation.</title>
        <authorList>
            <consortium name="The Broad Institute Genomics Platform"/>
            <consortium name="The Broad Institute Genome Sequencing Center for Infectious Disease"/>
            <person name="Wu L."/>
            <person name="Ma J."/>
        </authorList>
    </citation>
    <scope>NUCLEOTIDE SEQUENCE [LARGE SCALE GENOMIC DNA]</scope>
    <source>
        <strain evidence="4">JCM 16548</strain>
    </source>
</reference>
<dbReference type="InterPro" id="IPR038694">
    <property type="entry name" value="DUF427_sf"/>
</dbReference>
<dbReference type="EMBL" id="BAAAYX010000002">
    <property type="protein sequence ID" value="GAA3696473.1"/>
    <property type="molecule type" value="Genomic_DNA"/>
</dbReference>
<evidence type="ECO:0000313" key="4">
    <source>
        <dbReference type="Proteomes" id="UP001500051"/>
    </source>
</evidence>
<evidence type="ECO:0000313" key="3">
    <source>
        <dbReference type="EMBL" id="GAA3696473.1"/>
    </source>
</evidence>
<dbReference type="Pfam" id="PF04248">
    <property type="entry name" value="NTP_transf_9"/>
    <property type="match status" value="1"/>
</dbReference>
<evidence type="ECO:0000259" key="2">
    <source>
        <dbReference type="Pfam" id="PF04248"/>
    </source>
</evidence>
<feature type="compositionally biased region" description="Polar residues" evidence="1">
    <location>
        <begin position="1"/>
        <end position="20"/>
    </location>
</feature>
<dbReference type="PANTHER" id="PTHR43058">
    <property type="entry name" value="SLR0655 PROTEIN"/>
    <property type="match status" value="1"/>
</dbReference>
<keyword evidence="4" id="KW-1185">Reference proteome</keyword>
<dbReference type="PANTHER" id="PTHR43058:SF1">
    <property type="entry name" value="DUF427 DOMAIN-CONTAINING PROTEIN"/>
    <property type="match status" value="1"/>
</dbReference>
<comment type="caution">
    <text evidence="3">The sequence shown here is derived from an EMBL/GenBank/DDBJ whole genome shotgun (WGS) entry which is preliminary data.</text>
</comment>
<feature type="domain" description="DUF427" evidence="2">
    <location>
        <begin position="48"/>
        <end position="139"/>
    </location>
</feature>
<name>A0ABP7CXK5_9ACTN</name>
<accession>A0ABP7CXK5</accession>
<protein>
    <submittedName>
        <fullName evidence="3">DUF427 domain-containing protein</fullName>
    </submittedName>
</protein>
<sequence>MTNPTQSAPNDPTQSATDSPPESAGRAATESVWDYPRPPALRACPAEIEVRFAGTVICRTSSSWQVLETSHPPTYYLPRASFVDGVLREAAGTSFCEWKGSARYLDVAVGDRAAERVAWYYPQPTAGFAVLVDHLALYAGPMDEVLVDGERVVPQPGGFYGGWITSAVTGPFKGVPGSHGW</sequence>
<organism evidence="3 4">
    <name type="scientific">Microlunatus aurantiacus</name>
    <dbReference type="NCBI Taxonomy" id="446786"/>
    <lineage>
        <taxon>Bacteria</taxon>
        <taxon>Bacillati</taxon>
        <taxon>Actinomycetota</taxon>
        <taxon>Actinomycetes</taxon>
        <taxon>Propionibacteriales</taxon>
        <taxon>Propionibacteriaceae</taxon>
        <taxon>Microlunatus</taxon>
    </lineage>
</organism>
<proteinExistence type="predicted"/>